<evidence type="ECO:0000256" key="1">
    <source>
        <dbReference type="SAM" id="Phobius"/>
    </source>
</evidence>
<keyword evidence="3" id="KW-1185">Reference proteome</keyword>
<dbReference type="Proteomes" id="UP001157017">
    <property type="component" value="Unassembled WGS sequence"/>
</dbReference>
<organism evidence="2 3">
    <name type="scientific">Angustibacter aerolatus</name>
    <dbReference type="NCBI Taxonomy" id="1162965"/>
    <lineage>
        <taxon>Bacteria</taxon>
        <taxon>Bacillati</taxon>
        <taxon>Actinomycetota</taxon>
        <taxon>Actinomycetes</taxon>
        <taxon>Kineosporiales</taxon>
        <taxon>Kineosporiaceae</taxon>
    </lineage>
</organism>
<reference evidence="3" key="1">
    <citation type="journal article" date="2019" name="Int. J. Syst. Evol. Microbiol.">
        <title>The Global Catalogue of Microorganisms (GCM) 10K type strain sequencing project: providing services to taxonomists for standard genome sequencing and annotation.</title>
        <authorList>
            <consortium name="The Broad Institute Genomics Platform"/>
            <consortium name="The Broad Institute Genome Sequencing Center for Infectious Disease"/>
            <person name="Wu L."/>
            <person name="Ma J."/>
        </authorList>
    </citation>
    <scope>NUCLEOTIDE SEQUENCE [LARGE SCALE GENOMIC DNA]</scope>
    <source>
        <strain evidence="3">NBRC 108730</strain>
    </source>
</reference>
<evidence type="ECO:0008006" key="4">
    <source>
        <dbReference type="Google" id="ProtNLM"/>
    </source>
</evidence>
<feature type="transmembrane region" description="Helical" evidence="1">
    <location>
        <begin position="91"/>
        <end position="115"/>
    </location>
</feature>
<name>A0ABQ6JLJ1_9ACTN</name>
<evidence type="ECO:0000313" key="2">
    <source>
        <dbReference type="EMBL" id="GMA87655.1"/>
    </source>
</evidence>
<comment type="caution">
    <text evidence="2">The sequence shown here is derived from an EMBL/GenBank/DDBJ whole genome shotgun (WGS) entry which is preliminary data.</text>
</comment>
<feature type="transmembrane region" description="Helical" evidence="1">
    <location>
        <begin position="66"/>
        <end position="85"/>
    </location>
</feature>
<accession>A0ABQ6JLJ1</accession>
<keyword evidence="1" id="KW-0812">Transmembrane</keyword>
<feature type="transmembrane region" description="Helical" evidence="1">
    <location>
        <begin position="17"/>
        <end position="35"/>
    </location>
</feature>
<keyword evidence="1" id="KW-1133">Transmembrane helix</keyword>
<keyword evidence="1" id="KW-0472">Membrane</keyword>
<proteinExistence type="predicted"/>
<evidence type="ECO:0000313" key="3">
    <source>
        <dbReference type="Proteomes" id="UP001157017"/>
    </source>
</evidence>
<protein>
    <recommendedName>
        <fullName evidence="4">Integral membrane protein</fullName>
    </recommendedName>
</protein>
<sequence>MLGPLERVAARGRVTRAVRAALALALVGTFVAAVVVPRGDAVLLTVLGLLAALGFAGAVPLRGEPWAWALAPGAAVTALLFVSPFGEPVDACLVAVPAPVTATLLVLAAAAYVLVDVPRLPSR</sequence>
<dbReference type="EMBL" id="BSUZ01000001">
    <property type="protein sequence ID" value="GMA87655.1"/>
    <property type="molecule type" value="Genomic_DNA"/>
</dbReference>
<feature type="transmembrane region" description="Helical" evidence="1">
    <location>
        <begin position="41"/>
        <end position="59"/>
    </location>
</feature>
<gene>
    <name evidence="2" type="ORF">GCM10025868_29050</name>
</gene>